<proteinExistence type="predicted"/>
<evidence type="ECO:0000256" key="3">
    <source>
        <dbReference type="ARBA" id="ARBA00022475"/>
    </source>
</evidence>
<keyword evidence="6 7" id="KW-0472">Membrane</keyword>
<evidence type="ECO:0000259" key="8">
    <source>
        <dbReference type="Pfam" id="PF00528"/>
    </source>
</evidence>
<protein>
    <submittedName>
        <fullName evidence="9">ABC transporter permease</fullName>
    </submittedName>
</protein>
<evidence type="ECO:0000313" key="9">
    <source>
        <dbReference type="EMBL" id="PSO04730.1"/>
    </source>
</evidence>
<comment type="caution">
    <text evidence="9">The sequence shown here is derived from an EMBL/GenBank/DDBJ whole genome shotgun (WGS) entry which is preliminary data.</text>
</comment>
<accession>A0A2R6C1E7</accession>
<keyword evidence="2" id="KW-0813">Transport</keyword>
<evidence type="ECO:0000256" key="6">
    <source>
        <dbReference type="ARBA" id="ARBA00023136"/>
    </source>
</evidence>
<gene>
    <name evidence="9" type="ORF">B9Q13_03870</name>
</gene>
<dbReference type="AlphaFoldDB" id="A0A2R6C1E7"/>
<evidence type="ECO:0000256" key="2">
    <source>
        <dbReference type="ARBA" id="ARBA00022448"/>
    </source>
</evidence>
<reference evidence="9 10" key="1">
    <citation type="submission" date="2017-04" db="EMBL/GenBank/DDBJ databases">
        <title>Novel microbial lineages endemic to geothermal iron-oxide mats fill important gaps in the evolutionary history of Archaea.</title>
        <authorList>
            <person name="Jay Z.J."/>
            <person name="Beam J.P."/>
            <person name="Dlakic M."/>
            <person name="Rusch D.B."/>
            <person name="Kozubal M.A."/>
            <person name="Inskeep W.P."/>
        </authorList>
    </citation>
    <scope>NUCLEOTIDE SEQUENCE [LARGE SCALE GENOMIC DNA]</scope>
    <source>
        <strain evidence="9">ECH_B_SAG-G16</strain>
    </source>
</reference>
<keyword evidence="4 7" id="KW-0812">Transmembrane</keyword>
<dbReference type="GO" id="GO:0055085">
    <property type="term" value="P:transmembrane transport"/>
    <property type="evidence" value="ECO:0007669"/>
    <property type="project" value="InterPro"/>
</dbReference>
<dbReference type="EMBL" id="NEXO01000052">
    <property type="protein sequence ID" value="PSO04730.1"/>
    <property type="molecule type" value="Genomic_DNA"/>
</dbReference>
<evidence type="ECO:0000256" key="7">
    <source>
        <dbReference type="SAM" id="Phobius"/>
    </source>
</evidence>
<comment type="subcellular location">
    <subcellularLocation>
        <location evidence="1">Cell membrane</location>
        <topology evidence="1">Multi-pass membrane protein</topology>
    </subcellularLocation>
</comment>
<dbReference type="InterPro" id="IPR000515">
    <property type="entry name" value="MetI-like"/>
</dbReference>
<dbReference type="Proteomes" id="UP000241886">
    <property type="component" value="Unassembled WGS sequence"/>
</dbReference>
<feature type="domain" description="ABC transmembrane type-1" evidence="8">
    <location>
        <begin position="1"/>
        <end position="81"/>
    </location>
</feature>
<dbReference type="GO" id="GO:0005886">
    <property type="term" value="C:plasma membrane"/>
    <property type="evidence" value="ECO:0007669"/>
    <property type="project" value="UniProtKB-SubCell"/>
</dbReference>
<evidence type="ECO:0000256" key="4">
    <source>
        <dbReference type="ARBA" id="ARBA00022692"/>
    </source>
</evidence>
<sequence>LRNAITPVVTFVGLALGTSIAGAPVTETTFSWPGLGYEFVRAITNLDFPVILAIVFLISVLTMVSNIAVDILYVYIDPRVRVS</sequence>
<evidence type="ECO:0000256" key="1">
    <source>
        <dbReference type="ARBA" id="ARBA00004651"/>
    </source>
</evidence>
<feature type="transmembrane region" description="Helical" evidence="7">
    <location>
        <begin position="46"/>
        <end position="76"/>
    </location>
</feature>
<dbReference type="Pfam" id="PF00528">
    <property type="entry name" value="BPD_transp_1"/>
    <property type="match status" value="1"/>
</dbReference>
<organism evidence="9 10">
    <name type="scientific">Candidatus Marsarchaeota G2 archaeon ECH_B_SAG-G16</name>
    <dbReference type="NCBI Taxonomy" id="1978167"/>
    <lineage>
        <taxon>Archaea</taxon>
        <taxon>Candidatus Marsarchaeota</taxon>
        <taxon>Candidatus Marsarchaeota group 2</taxon>
    </lineage>
</organism>
<keyword evidence="5 7" id="KW-1133">Transmembrane helix</keyword>
<name>A0A2R6C1E7_9ARCH</name>
<feature type="non-terminal residue" evidence="9">
    <location>
        <position position="1"/>
    </location>
</feature>
<keyword evidence="3" id="KW-1003">Cell membrane</keyword>
<dbReference type="PANTHER" id="PTHR43163">
    <property type="entry name" value="DIPEPTIDE TRANSPORT SYSTEM PERMEASE PROTEIN DPPB-RELATED"/>
    <property type="match status" value="1"/>
</dbReference>
<evidence type="ECO:0000256" key="5">
    <source>
        <dbReference type="ARBA" id="ARBA00022989"/>
    </source>
</evidence>
<dbReference type="PANTHER" id="PTHR43163:SF6">
    <property type="entry name" value="DIPEPTIDE TRANSPORT SYSTEM PERMEASE PROTEIN DPPB-RELATED"/>
    <property type="match status" value="1"/>
</dbReference>
<evidence type="ECO:0000313" key="10">
    <source>
        <dbReference type="Proteomes" id="UP000241886"/>
    </source>
</evidence>